<comment type="caution">
    <text evidence="4">The sequence shown here is derived from an EMBL/GenBank/DDBJ whole genome shotgun (WGS) entry which is preliminary data.</text>
</comment>
<name>A0A9P6HWU6_9PEZI</name>
<proteinExistence type="predicted"/>
<dbReference type="SUPFAM" id="SSF53933">
    <property type="entry name" value="Microbial ribonucleases"/>
    <property type="match status" value="1"/>
</dbReference>
<keyword evidence="5" id="KW-1185">Reference proteome</keyword>
<protein>
    <submittedName>
        <fullName evidence="4">Uncharacterized protein</fullName>
    </submittedName>
</protein>
<gene>
    <name evidence="4" type="ORF">CkaCkLH20_09876</name>
</gene>
<dbReference type="EMBL" id="JAATWM020000036">
    <property type="protein sequence ID" value="KAF9872697.1"/>
    <property type="molecule type" value="Genomic_DNA"/>
</dbReference>
<dbReference type="Proteomes" id="UP000781932">
    <property type="component" value="Unassembled WGS sequence"/>
</dbReference>
<feature type="region of interest" description="Disordered" evidence="3">
    <location>
        <begin position="30"/>
        <end position="112"/>
    </location>
</feature>
<dbReference type="GO" id="GO:0016787">
    <property type="term" value="F:hydrolase activity"/>
    <property type="evidence" value="ECO:0007669"/>
    <property type="project" value="UniProtKB-KW"/>
</dbReference>
<dbReference type="OrthoDB" id="4770332at2759"/>
<sequence length="208" mass="23803">MESQTQTRVRRTRIQTQSFIDVEHQRAVFERTSTSGDIQDEACLDENDPENGDVSPTPSHYETDLKEPEYQYLLASDVRRQVRQAPAYEKPPRGKRPPGVPPKSGYPHEFFNDEELPLRTERPRSEFPILPSSGPGRPASNFRPGMEAGRVRAFYNEDDRSVFDVGYHRESTTDSGLRNDTNSVNTPFKLATYRPASYSSDTGEKRRF</sequence>
<evidence type="ECO:0000313" key="4">
    <source>
        <dbReference type="EMBL" id="KAF9872697.1"/>
    </source>
</evidence>
<dbReference type="GO" id="GO:0004540">
    <property type="term" value="F:RNA nuclease activity"/>
    <property type="evidence" value="ECO:0007669"/>
    <property type="project" value="InterPro"/>
</dbReference>
<dbReference type="InterPro" id="IPR016191">
    <property type="entry name" value="Ribonuclease/ribotoxin"/>
</dbReference>
<dbReference type="GeneID" id="62165665"/>
<evidence type="ECO:0000256" key="2">
    <source>
        <dbReference type="ARBA" id="ARBA00022801"/>
    </source>
</evidence>
<evidence type="ECO:0000256" key="3">
    <source>
        <dbReference type="SAM" id="MobiDB-lite"/>
    </source>
</evidence>
<keyword evidence="2" id="KW-0378">Hydrolase</keyword>
<reference evidence="4" key="1">
    <citation type="submission" date="2020-03" db="EMBL/GenBank/DDBJ databases">
        <authorList>
            <person name="He L."/>
        </authorList>
    </citation>
    <scope>NUCLEOTIDE SEQUENCE</scope>
    <source>
        <strain evidence="4">CkLH20</strain>
    </source>
</reference>
<dbReference type="Gene3D" id="3.10.450.30">
    <property type="entry name" value="Microbial ribonucleases"/>
    <property type="match status" value="1"/>
</dbReference>
<accession>A0A9P6HWU6</accession>
<evidence type="ECO:0000256" key="1">
    <source>
        <dbReference type="ARBA" id="ARBA00022722"/>
    </source>
</evidence>
<feature type="region of interest" description="Disordered" evidence="3">
    <location>
        <begin position="125"/>
        <end position="144"/>
    </location>
</feature>
<feature type="compositionally biased region" description="Acidic residues" evidence="3">
    <location>
        <begin position="38"/>
        <end position="51"/>
    </location>
</feature>
<dbReference type="AlphaFoldDB" id="A0A9P6HWU6"/>
<dbReference type="GO" id="GO:0003723">
    <property type="term" value="F:RNA binding"/>
    <property type="evidence" value="ECO:0007669"/>
    <property type="project" value="InterPro"/>
</dbReference>
<evidence type="ECO:0000313" key="5">
    <source>
        <dbReference type="Proteomes" id="UP000781932"/>
    </source>
</evidence>
<reference evidence="4" key="2">
    <citation type="submission" date="2020-11" db="EMBL/GenBank/DDBJ databases">
        <title>Whole genome sequencing of Colletotrichum sp.</title>
        <authorList>
            <person name="Li H."/>
        </authorList>
    </citation>
    <scope>NUCLEOTIDE SEQUENCE</scope>
    <source>
        <strain evidence="4">CkLH20</strain>
    </source>
</reference>
<keyword evidence="1" id="KW-0540">Nuclease</keyword>
<organism evidence="4 5">
    <name type="scientific">Colletotrichum karsti</name>
    <dbReference type="NCBI Taxonomy" id="1095194"/>
    <lineage>
        <taxon>Eukaryota</taxon>
        <taxon>Fungi</taxon>
        <taxon>Dikarya</taxon>
        <taxon>Ascomycota</taxon>
        <taxon>Pezizomycotina</taxon>
        <taxon>Sordariomycetes</taxon>
        <taxon>Hypocreomycetidae</taxon>
        <taxon>Glomerellales</taxon>
        <taxon>Glomerellaceae</taxon>
        <taxon>Colletotrichum</taxon>
        <taxon>Colletotrichum boninense species complex</taxon>
    </lineage>
</organism>
<dbReference type="RefSeq" id="XP_038742158.1">
    <property type="nucleotide sequence ID" value="XM_038892591.1"/>
</dbReference>